<reference evidence="3 4" key="2">
    <citation type="submission" date="2018-03" db="EMBL/GenBank/DDBJ databases">
        <title>The comparative genomics of Bifidobacterium callitrichos reflects dietary carbohydrate utilization within the common marmoset gut.</title>
        <authorList>
            <person name="Rani A."/>
        </authorList>
    </citation>
    <scope>NUCLEOTIDE SEQUENCE [LARGE SCALE GENOMIC DNA]</scope>
    <source>
        <strain evidence="3 4">UMA51805</strain>
    </source>
</reference>
<evidence type="ECO:0000259" key="2">
    <source>
        <dbReference type="Pfam" id="PF01909"/>
    </source>
</evidence>
<protein>
    <submittedName>
        <fullName evidence="3">Protein-PII uridylyltransferase</fullName>
    </submittedName>
</protein>
<dbReference type="PANTHER" id="PTHR47320">
    <property type="entry name" value="BIFUNCTIONAL URIDYLYLTRANSFERASE/URIDYLYL-REMOVING ENZYME"/>
    <property type="match status" value="1"/>
</dbReference>
<dbReference type="InterPro" id="IPR002934">
    <property type="entry name" value="Polymerase_NTP_transf_dom"/>
</dbReference>
<dbReference type="PANTHER" id="PTHR47320:SF1">
    <property type="entry name" value="BIFUNCTIONAL URIDYLYLTRANSFERASE_URIDYLYL-REMOVING ENZYME"/>
    <property type="match status" value="1"/>
</dbReference>
<sequence>MTSAVDGLKQRFMEISRPDDDGVYRNGAAKRKARTELAMTSLKALWAEATAATSFPVPDHGIGFAAVGSLARGQIGPSSDLDLVIIYDPHAINDQQLNELANKLWYPLWDSGLDLDHSIRTRQQCESVTDHDLPAAMGWLDVDPIAGDTALIRETSDSILERWRKAARKRLPELLDSAKSRLDEFGRLQYLNQPDVKEARGGLRDSVLVSALAVSWLADRPHGVYDEAVDRLLDVRDCIHLVANKDTNLLLTPYQDKVAAMLGLADPTLPAGGEREAKSIDDMQTMLARIGRRIAFSLDSTASRAEHSLTHEKPRFAFFQMFSQRAGGHREAPKFVILAPGVAEHEHEVVLAPGVDPSADASLALRVAVAAGRHGLPVNPGTLTNLRRCPIHSNRWDDASRALFIDLLACGPALLDVWEEIDFADIPGKWMPEWLGIRNRPSVSAAHRYTIDRHTIEVVTRLGREVGFPSAAARSGEGANSGEILADDGTVRYDDRHYAALLLAGLLHDIGKRSGIADHAVEGARHAPVIARRMGFDDDTVRMVTFLVREHLTLSEFATGRDPNDPAVGRELADRVDHDPVLLDMLYDLTRADGSSLGATPEETITKRYGWSKWRETLARQMVMAARAQM</sequence>
<dbReference type="SUPFAM" id="SSF109604">
    <property type="entry name" value="HD-domain/PDEase-like"/>
    <property type="match status" value="1"/>
</dbReference>
<dbReference type="Gene3D" id="1.10.3210.10">
    <property type="entry name" value="Hypothetical protein af1432"/>
    <property type="match status" value="1"/>
</dbReference>
<gene>
    <name evidence="3" type="ORF">CPA40_10010</name>
</gene>
<evidence type="ECO:0000313" key="3">
    <source>
        <dbReference type="EMBL" id="PST45622.1"/>
    </source>
</evidence>
<dbReference type="Pfam" id="PF01909">
    <property type="entry name" value="NTP_transf_2"/>
    <property type="match status" value="1"/>
</dbReference>
<dbReference type="Proteomes" id="UP000240228">
    <property type="component" value="Unassembled WGS sequence"/>
</dbReference>
<organism evidence="3 4">
    <name type="scientific">Bifidobacterium callitrichos</name>
    <dbReference type="NCBI Taxonomy" id="762209"/>
    <lineage>
        <taxon>Bacteria</taxon>
        <taxon>Bacillati</taxon>
        <taxon>Actinomycetota</taxon>
        <taxon>Actinomycetes</taxon>
        <taxon>Bifidobacteriales</taxon>
        <taxon>Bifidobacteriaceae</taxon>
        <taxon>Bifidobacterium</taxon>
    </lineage>
</organism>
<accession>A0A2T3G836</accession>
<dbReference type="RefSeq" id="WP_107044768.1">
    <property type="nucleotide sequence ID" value="NZ_NWTX01000025.1"/>
</dbReference>
<keyword evidence="1" id="KW-0378">Hydrolase</keyword>
<reference evidence="4" key="1">
    <citation type="submission" date="2017-09" db="EMBL/GenBank/DDBJ databases">
        <authorList>
            <person name="Sela D.A."/>
            <person name="Albert K."/>
        </authorList>
    </citation>
    <scope>NUCLEOTIDE SEQUENCE [LARGE SCALE GENOMIC DNA]</scope>
    <source>
        <strain evidence="4">UMA51805</strain>
    </source>
</reference>
<keyword evidence="3" id="KW-0548">Nucleotidyltransferase</keyword>
<keyword evidence="4" id="KW-1185">Reference proteome</keyword>
<dbReference type="InterPro" id="IPR010043">
    <property type="entry name" value="UTase/UR"/>
</dbReference>
<proteinExistence type="predicted"/>
<dbReference type="GO" id="GO:0008773">
    <property type="term" value="F:[protein-PII] uridylyltransferase activity"/>
    <property type="evidence" value="ECO:0007669"/>
    <property type="project" value="InterPro"/>
</dbReference>
<dbReference type="EMBL" id="NWTX01000025">
    <property type="protein sequence ID" value="PST45622.1"/>
    <property type="molecule type" value="Genomic_DNA"/>
</dbReference>
<comment type="caution">
    <text evidence="3">The sequence shown here is derived from an EMBL/GenBank/DDBJ whole genome shotgun (WGS) entry which is preliminary data.</text>
</comment>
<keyword evidence="3" id="KW-0808">Transferase</keyword>
<name>A0A2T3G836_9BIFI</name>
<dbReference type="CDD" id="cd05401">
    <property type="entry name" value="NT_GlnE_GlnD_like"/>
    <property type="match status" value="1"/>
</dbReference>
<dbReference type="AlphaFoldDB" id="A0A2T3G836"/>
<evidence type="ECO:0000313" key="4">
    <source>
        <dbReference type="Proteomes" id="UP000240228"/>
    </source>
</evidence>
<dbReference type="InterPro" id="IPR043519">
    <property type="entry name" value="NT_sf"/>
</dbReference>
<feature type="domain" description="Polymerase nucleotidyl transferase" evidence="2">
    <location>
        <begin position="62"/>
        <end position="98"/>
    </location>
</feature>
<evidence type="ECO:0000256" key="1">
    <source>
        <dbReference type="ARBA" id="ARBA00022801"/>
    </source>
</evidence>
<dbReference type="GO" id="GO:0016787">
    <property type="term" value="F:hydrolase activity"/>
    <property type="evidence" value="ECO:0007669"/>
    <property type="project" value="UniProtKB-KW"/>
</dbReference>
<dbReference type="SUPFAM" id="SSF81301">
    <property type="entry name" value="Nucleotidyltransferase"/>
    <property type="match status" value="1"/>
</dbReference>